<dbReference type="PANTHER" id="PTHR43877">
    <property type="entry name" value="AMINOALKYLPHOSPHONATE N-ACETYLTRANSFERASE-RELATED-RELATED"/>
    <property type="match status" value="1"/>
</dbReference>
<accession>A0ABU8I275</accession>
<name>A0ABU8I275_9SPHI</name>
<keyword evidence="5" id="KW-1185">Reference proteome</keyword>
<evidence type="ECO:0000259" key="3">
    <source>
        <dbReference type="PROSITE" id="PS51186"/>
    </source>
</evidence>
<dbReference type="InterPro" id="IPR000182">
    <property type="entry name" value="GNAT_dom"/>
</dbReference>
<sequence length="187" mass="21395">MITIRQGEKTDSAAIANYLMLAMEEIAYLFIGQRDEQQANHFLKTLVEQEGNQYSYHHNWVIESDGEIVATALVYNGADLDRLRKPVKELVERQFNRPFQPEDETQPGEYYIDCIGVNPKQQGKGIGSKVLDFLIQEYVEKQNLTLGLLVDDDNPKAKNLYERLGFKVMGKKTLLGKSLDHMQRSKG</sequence>
<feature type="domain" description="N-acetyltransferase" evidence="3">
    <location>
        <begin position="2"/>
        <end position="187"/>
    </location>
</feature>
<proteinExistence type="predicted"/>
<protein>
    <submittedName>
        <fullName evidence="4">GNAT family N-acetyltransferase</fullName>
    </submittedName>
</protein>
<keyword evidence="2" id="KW-0012">Acyltransferase</keyword>
<dbReference type="CDD" id="cd04301">
    <property type="entry name" value="NAT_SF"/>
    <property type="match status" value="1"/>
</dbReference>
<dbReference type="Pfam" id="PF00583">
    <property type="entry name" value="Acetyltransf_1"/>
    <property type="match status" value="1"/>
</dbReference>
<evidence type="ECO:0000256" key="1">
    <source>
        <dbReference type="ARBA" id="ARBA00022679"/>
    </source>
</evidence>
<reference evidence="4 5" key="1">
    <citation type="submission" date="2024-01" db="EMBL/GenBank/DDBJ databases">
        <title>Sphingobacterium tenebrionis sp. nov., a novel endophyte isolated from tenebrio molitor intestines.</title>
        <authorList>
            <person name="Zhang C."/>
        </authorList>
    </citation>
    <scope>NUCLEOTIDE SEQUENCE [LARGE SCALE GENOMIC DNA]</scope>
    <source>
        <strain evidence="4 5">PU5-4</strain>
    </source>
</reference>
<gene>
    <name evidence="4" type="ORF">VJ786_02745</name>
</gene>
<dbReference type="EMBL" id="JAYLLN010000003">
    <property type="protein sequence ID" value="MEI5983815.1"/>
    <property type="molecule type" value="Genomic_DNA"/>
</dbReference>
<keyword evidence="1" id="KW-0808">Transferase</keyword>
<evidence type="ECO:0000256" key="2">
    <source>
        <dbReference type="ARBA" id="ARBA00023315"/>
    </source>
</evidence>
<dbReference type="InterPro" id="IPR016181">
    <property type="entry name" value="Acyl_CoA_acyltransferase"/>
</dbReference>
<evidence type="ECO:0000313" key="5">
    <source>
        <dbReference type="Proteomes" id="UP001363035"/>
    </source>
</evidence>
<dbReference type="Proteomes" id="UP001363035">
    <property type="component" value="Unassembled WGS sequence"/>
</dbReference>
<evidence type="ECO:0000313" key="4">
    <source>
        <dbReference type="EMBL" id="MEI5983815.1"/>
    </source>
</evidence>
<dbReference type="PROSITE" id="PS51186">
    <property type="entry name" value="GNAT"/>
    <property type="match status" value="1"/>
</dbReference>
<dbReference type="InterPro" id="IPR050832">
    <property type="entry name" value="Bact_Acetyltransf"/>
</dbReference>
<dbReference type="RefSeq" id="WP_336557233.1">
    <property type="nucleotide sequence ID" value="NZ_JAYLLN010000003.1"/>
</dbReference>
<organism evidence="4 5">
    <name type="scientific">Sphingobacterium tenebrionis</name>
    <dbReference type="NCBI Taxonomy" id="3111775"/>
    <lineage>
        <taxon>Bacteria</taxon>
        <taxon>Pseudomonadati</taxon>
        <taxon>Bacteroidota</taxon>
        <taxon>Sphingobacteriia</taxon>
        <taxon>Sphingobacteriales</taxon>
        <taxon>Sphingobacteriaceae</taxon>
        <taxon>Sphingobacterium</taxon>
    </lineage>
</organism>
<dbReference type="SUPFAM" id="SSF55729">
    <property type="entry name" value="Acyl-CoA N-acyltransferases (Nat)"/>
    <property type="match status" value="1"/>
</dbReference>
<comment type="caution">
    <text evidence="4">The sequence shown here is derived from an EMBL/GenBank/DDBJ whole genome shotgun (WGS) entry which is preliminary data.</text>
</comment>
<dbReference type="Gene3D" id="3.40.630.30">
    <property type="match status" value="1"/>
</dbReference>